<protein>
    <submittedName>
        <fullName evidence="2">Uncharacterized protein</fullName>
    </submittedName>
</protein>
<feature type="signal peptide" evidence="1">
    <location>
        <begin position="1"/>
        <end position="18"/>
    </location>
</feature>
<comment type="caution">
    <text evidence="2">The sequence shown here is derived from an EMBL/GenBank/DDBJ whole genome shotgun (WGS) entry which is preliminary data.</text>
</comment>
<accession>A0ABZ3KK69</accession>
<name>A0ABZ3KK69_DUNSA</name>
<sequence>MSLLCWCMPMLCTCRASAMLAHAGALHMPCKCYDSACQYPGLHKLFFFLSIHANAMHMHCACYLGACQCQASACRCHVGPHCAAAMQAQHTHHAHDLFYFHCTDKAMGSSSWSLGMPRCMMERACKWLLCALGINQAHCSTFGPWFLVCGLLCAHVGPFSFIDEGVFLTEMLYLSLCMLSAVLRRSAGPMGGYDHITHHGMKVVSPCCIMTKGRGPI</sequence>
<evidence type="ECO:0000313" key="2">
    <source>
        <dbReference type="EMBL" id="KAF5829567.1"/>
    </source>
</evidence>
<reference evidence="2" key="1">
    <citation type="submission" date="2017-08" db="EMBL/GenBank/DDBJ databases">
        <authorList>
            <person name="Polle J.E."/>
            <person name="Barry K."/>
            <person name="Cushman J."/>
            <person name="Schmutz J."/>
            <person name="Tran D."/>
            <person name="Hathwaick L.T."/>
            <person name="Yim W.C."/>
            <person name="Jenkins J."/>
            <person name="Mckie-Krisberg Z.M."/>
            <person name="Prochnik S."/>
            <person name="Lindquist E."/>
            <person name="Dockter R.B."/>
            <person name="Adam C."/>
            <person name="Molina H."/>
            <person name="Bunkerborg J."/>
            <person name="Jin E."/>
            <person name="Buchheim M."/>
            <person name="Magnuson J."/>
        </authorList>
    </citation>
    <scope>NUCLEOTIDE SEQUENCE</scope>
    <source>
        <strain evidence="2">CCAP 19/18</strain>
    </source>
</reference>
<dbReference type="Proteomes" id="UP000815325">
    <property type="component" value="Unassembled WGS sequence"/>
</dbReference>
<evidence type="ECO:0000313" key="3">
    <source>
        <dbReference type="Proteomes" id="UP000815325"/>
    </source>
</evidence>
<dbReference type="EMBL" id="MU070143">
    <property type="protein sequence ID" value="KAF5829567.1"/>
    <property type="molecule type" value="Genomic_DNA"/>
</dbReference>
<keyword evidence="1" id="KW-0732">Signal</keyword>
<evidence type="ECO:0000256" key="1">
    <source>
        <dbReference type="SAM" id="SignalP"/>
    </source>
</evidence>
<proteinExistence type="predicted"/>
<feature type="chain" id="PRO_5047000319" evidence="1">
    <location>
        <begin position="19"/>
        <end position="217"/>
    </location>
</feature>
<gene>
    <name evidence="2" type="ORF">DUNSADRAFT_15894</name>
</gene>
<organism evidence="2 3">
    <name type="scientific">Dunaliella salina</name>
    <name type="common">Green alga</name>
    <name type="synonym">Protococcus salinus</name>
    <dbReference type="NCBI Taxonomy" id="3046"/>
    <lineage>
        <taxon>Eukaryota</taxon>
        <taxon>Viridiplantae</taxon>
        <taxon>Chlorophyta</taxon>
        <taxon>core chlorophytes</taxon>
        <taxon>Chlorophyceae</taxon>
        <taxon>CS clade</taxon>
        <taxon>Chlamydomonadales</taxon>
        <taxon>Dunaliellaceae</taxon>
        <taxon>Dunaliella</taxon>
    </lineage>
</organism>
<keyword evidence="3" id="KW-1185">Reference proteome</keyword>